<gene>
    <name evidence="2" type="ORF">ABII15_17560</name>
</gene>
<feature type="transmembrane region" description="Helical" evidence="1">
    <location>
        <begin position="19"/>
        <end position="38"/>
    </location>
</feature>
<evidence type="ECO:0000313" key="2">
    <source>
        <dbReference type="EMBL" id="XCJ71663.1"/>
    </source>
</evidence>
<dbReference type="RefSeq" id="WP_353943272.1">
    <property type="nucleotide sequence ID" value="NZ_CP159534.1"/>
</dbReference>
<dbReference type="KEGG" id="stac:ABII15_17560"/>
<feature type="transmembrane region" description="Helical" evidence="1">
    <location>
        <begin position="116"/>
        <end position="134"/>
    </location>
</feature>
<accession>A0AAU8ITY8</accession>
<keyword evidence="1" id="KW-0812">Transmembrane</keyword>
<organism evidence="2">
    <name type="scientific">Streptomyces tabacisoli</name>
    <dbReference type="NCBI Taxonomy" id="3156398"/>
    <lineage>
        <taxon>Bacteria</taxon>
        <taxon>Bacillati</taxon>
        <taxon>Actinomycetota</taxon>
        <taxon>Actinomycetes</taxon>
        <taxon>Kitasatosporales</taxon>
        <taxon>Streptomycetaceae</taxon>
        <taxon>Streptomyces</taxon>
    </lineage>
</organism>
<feature type="transmembrane region" description="Helical" evidence="1">
    <location>
        <begin position="86"/>
        <end position="104"/>
    </location>
</feature>
<proteinExistence type="predicted"/>
<name>A0AAU8ITY8_9ACTN</name>
<keyword evidence="1" id="KW-1133">Transmembrane helix</keyword>
<dbReference type="Pfam" id="PF10825">
    <property type="entry name" value="DUF2752"/>
    <property type="match status" value="1"/>
</dbReference>
<dbReference type="InterPro" id="IPR021215">
    <property type="entry name" value="DUF2752"/>
</dbReference>
<evidence type="ECO:0000256" key="1">
    <source>
        <dbReference type="SAM" id="Phobius"/>
    </source>
</evidence>
<dbReference type="EMBL" id="CP159534">
    <property type="protein sequence ID" value="XCJ71663.1"/>
    <property type="molecule type" value="Genomic_DNA"/>
</dbReference>
<keyword evidence="1" id="KW-0472">Membrane</keyword>
<dbReference type="AlphaFoldDB" id="A0AAU8ITY8"/>
<sequence>MSCAADGPNRARALWRHPATAPAAVLAAGAAAALYLYGTDPHEPGHWLPRCPFNWATGLLCPACGGTRMAYDLMHGRFSAAWHDNGLLLLAAPFALALLGRWAWEGLRGRRWRPQFSVRGQAAILVTAIAWTVLRNVF</sequence>
<reference evidence="2" key="1">
    <citation type="submission" date="2024-06" db="EMBL/GenBank/DDBJ databases">
        <title>Streptomyces sp. strain HUAS MG91 genome sequences.</title>
        <authorList>
            <person name="Mo P."/>
        </authorList>
    </citation>
    <scope>NUCLEOTIDE SEQUENCE</scope>
    <source>
        <strain evidence="2">HUAS MG91</strain>
    </source>
</reference>
<protein>
    <submittedName>
        <fullName evidence="2">DUF2752 domain-containing protein</fullName>
    </submittedName>
</protein>